<dbReference type="RefSeq" id="WP_193904727.1">
    <property type="nucleotide sequence ID" value="NZ_JADEXG010000003.1"/>
</dbReference>
<dbReference type="PANTHER" id="PTHR39419">
    <property type="entry name" value="SLL0814 PROTEIN"/>
    <property type="match status" value="1"/>
</dbReference>
<feature type="transmembrane region" description="Helical" evidence="1">
    <location>
        <begin position="205"/>
        <end position="223"/>
    </location>
</feature>
<keyword evidence="1" id="KW-0812">Transmembrane</keyword>
<dbReference type="Proteomes" id="UP000636505">
    <property type="component" value="Unassembled WGS sequence"/>
</dbReference>
<keyword evidence="1" id="KW-0472">Membrane</keyword>
<keyword evidence="1" id="KW-1133">Transmembrane helix</keyword>
<feature type="transmembrane region" description="Helical" evidence="1">
    <location>
        <begin position="235"/>
        <end position="255"/>
    </location>
</feature>
<feature type="transmembrane region" description="Helical" evidence="1">
    <location>
        <begin position="49"/>
        <end position="71"/>
    </location>
</feature>
<dbReference type="NCBIfam" id="NF045693">
    <property type="entry name" value="GCarotHydoxCruF"/>
    <property type="match status" value="1"/>
</dbReference>
<sequence>MKRLEIVQWVCLTAHLVSLVFGLAGLVIVLPHPELVADLPPLGQRLFQLSMAGGGMVYILLGAIAVAIWGYRVMGGRPLALFMVPALGLSLLSELVGTSTGFPFGHYAYLSGLGYKVAGLVPFTIPLSWFYLGLAAYLLAYSGLRAGFSRQRVGDGGVRLLAVGGGAVLLTAWDLVLDPAMSQAAFPFWYFQEVGVFFGMPYRNLLGWVGTGAIFMGIAALFWRRLSLRLSRQQLVLPLVVYLMNFAFGAVITVAQLPEPFGIPVRLGVLVGVIPAILCWQMAPLADVSIAESPPEQDAVAGTPELISALPK</sequence>
<feature type="transmembrane region" description="Helical" evidence="1">
    <location>
        <begin position="261"/>
        <end position="280"/>
    </location>
</feature>
<reference evidence="2" key="1">
    <citation type="submission" date="2020-10" db="EMBL/GenBank/DDBJ databases">
        <authorList>
            <person name="Castelo-Branco R."/>
            <person name="Eusebio N."/>
            <person name="Adriana R."/>
            <person name="Vieira A."/>
            <person name="Brugerolle De Fraissinette N."/>
            <person name="Rezende De Castro R."/>
            <person name="Schneider M.P."/>
            <person name="Vasconcelos V."/>
            <person name="Leao P.N."/>
        </authorList>
    </citation>
    <scope>NUCLEOTIDE SEQUENCE</scope>
    <source>
        <strain evidence="2">LEGE 07310</strain>
    </source>
</reference>
<proteinExistence type="predicted"/>
<dbReference type="PANTHER" id="PTHR39419:SF1">
    <property type="entry name" value="SLL0814 PROTEIN"/>
    <property type="match status" value="1"/>
</dbReference>
<comment type="caution">
    <text evidence="2">The sequence shown here is derived from an EMBL/GenBank/DDBJ whole genome shotgun (WGS) entry which is preliminary data.</text>
</comment>
<dbReference type="AlphaFoldDB" id="A0A8J7AER3"/>
<accession>A0A8J7AER3</accession>
<protein>
    <submittedName>
        <fullName evidence="2">Carotenoid biosynthesis protein</fullName>
    </submittedName>
</protein>
<gene>
    <name evidence="2" type="ORF">IQ241_01930</name>
</gene>
<feature type="transmembrane region" description="Helical" evidence="1">
    <location>
        <begin position="78"/>
        <end position="97"/>
    </location>
</feature>
<dbReference type="EMBL" id="JADEXG010000003">
    <property type="protein sequence ID" value="MBE9076063.1"/>
    <property type="molecule type" value="Genomic_DNA"/>
</dbReference>
<feature type="transmembrane region" description="Helical" evidence="1">
    <location>
        <begin position="117"/>
        <end position="144"/>
    </location>
</feature>
<evidence type="ECO:0000313" key="3">
    <source>
        <dbReference type="Proteomes" id="UP000636505"/>
    </source>
</evidence>
<evidence type="ECO:0000256" key="1">
    <source>
        <dbReference type="SAM" id="Phobius"/>
    </source>
</evidence>
<dbReference type="InterPro" id="IPR007354">
    <property type="entry name" value="CruF-like"/>
</dbReference>
<organism evidence="2 3">
    <name type="scientific">Vasconcelosia minhoensis LEGE 07310</name>
    <dbReference type="NCBI Taxonomy" id="915328"/>
    <lineage>
        <taxon>Bacteria</taxon>
        <taxon>Bacillati</taxon>
        <taxon>Cyanobacteriota</taxon>
        <taxon>Cyanophyceae</taxon>
        <taxon>Nodosilineales</taxon>
        <taxon>Cymatolegaceae</taxon>
        <taxon>Vasconcelosia</taxon>
        <taxon>Vasconcelosia minhoensis</taxon>
    </lineage>
</organism>
<dbReference type="Pfam" id="PF04240">
    <property type="entry name" value="Caroten_synth"/>
    <property type="match status" value="1"/>
</dbReference>
<feature type="transmembrane region" description="Helical" evidence="1">
    <location>
        <begin position="7"/>
        <end position="29"/>
    </location>
</feature>
<dbReference type="InterPro" id="IPR054684">
    <property type="entry name" value="CruF-like_cyanobact"/>
</dbReference>
<evidence type="ECO:0000313" key="2">
    <source>
        <dbReference type="EMBL" id="MBE9076063.1"/>
    </source>
</evidence>
<name>A0A8J7AER3_9CYAN</name>
<keyword evidence="3" id="KW-1185">Reference proteome</keyword>
<feature type="transmembrane region" description="Helical" evidence="1">
    <location>
        <begin position="156"/>
        <end position="173"/>
    </location>
</feature>